<organism evidence="9 10">
    <name type="scientific">Mycolicibacterium arabiense</name>
    <dbReference type="NCBI Taxonomy" id="1286181"/>
    <lineage>
        <taxon>Bacteria</taxon>
        <taxon>Bacillati</taxon>
        <taxon>Actinomycetota</taxon>
        <taxon>Actinomycetes</taxon>
        <taxon>Mycobacteriales</taxon>
        <taxon>Mycobacteriaceae</taxon>
        <taxon>Mycolicibacterium</taxon>
    </lineage>
</organism>
<dbReference type="InterPro" id="IPR007348">
    <property type="entry name" value="CopC_dom"/>
</dbReference>
<evidence type="ECO:0000256" key="5">
    <source>
        <dbReference type="SAM" id="MobiDB-lite"/>
    </source>
</evidence>
<proteinExistence type="predicted"/>
<geneLocation type="plasmid" evidence="10">
    <name>pjcm18538 dna</name>
</geneLocation>
<dbReference type="InterPro" id="IPR032694">
    <property type="entry name" value="CopC/D"/>
</dbReference>
<name>A0A7I7RSF9_9MYCO</name>
<dbReference type="GO" id="GO:0006825">
    <property type="term" value="P:copper ion transport"/>
    <property type="evidence" value="ECO:0007669"/>
    <property type="project" value="InterPro"/>
</dbReference>
<evidence type="ECO:0000313" key="10">
    <source>
        <dbReference type="Proteomes" id="UP000467428"/>
    </source>
</evidence>
<feature type="signal peptide" evidence="7">
    <location>
        <begin position="1"/>
        <end position="21"/>
    </location>
</feature>
<evidence type="ECO:0000256" key="3">
    <source>
        <dbReference type="ARBA" id="ARBA00022729"/>
    </source>
</evidence>
<gene>
    <name evidence="9" type="ORF">MARA_04240</name>
</gene>
<dbReference type="PANTHER" id="PTHR34820">
    <property type="entry name" value="INNER MEMBRANE PROTEIN YEBZ"/>
    <property type="match status" value="1"/>
</dbReference>
<keyword evidence="6" id="KW-1133">Transmembrane helix</keyword>
<dbReference type="GO" id="GO:0005886">
    <property type="term" value="C:plasma membrane"/>
    <property type="evidence" value="ECO:0007669"/>
    <property type="project" value="TreeGrafter"/>
</dbReference>
<dbReference type="GO" id="GO:0030313">
    <property type="term" value="C:cell envelope"/>
    <property type="evidence" value="ECO:0007669"/>
    <property type="project" value="UniProtKB-SubCell"/>
</dbReference>
<evidence type="ECO:0000256" key="2">
    <source>
        <dbReference type="ARBA" id="ARBA00022723"/>
    </source>
</evidence>
<dbReference type="Pfam" id="PF04234">
    <property type="entry name" value="CopC"/>
    <property type="match status" value="1"/>
</dbReference>
<feature type="region of interest" description="Disordered" evidence="5">
    <location>
        <begin position="125"/>
        <end position="159"/>
    </location>
</feature>
<evidence type="ECO:0000313" key="9">
    <source>
        <dbReference type="EMBL" id="BBY46956.1"/>
    </source>
</evidence>
<evidence type="ECO:0000256" key="6">
    <source>
        <dbReference type="SAM" id="Phobius"/>
    </source>
</evidence>
<sequence length="199" mass="19801">MNTVARTIVALLAALVGLTCAAGNAAAHTALIGSDPAAGATTESAPAAVTLTFTEDINTAFATVVIGGSDDRNWADGPAQVTGRLVRAAVSPDLPGAGDYTVGYRVVSKDGHPVSGSFTFTVAPTPGAAAPPTSPSPTSTAASPTTTAPTASGPLGSDTKTSVLTAAVIGLTLGGLIAFWQSRRHRRNNIPNDEPPSPE</sequence>
<evidence type="ECO:0000259" key="8">
    <source>
        <dbReference type="Pfam" id="PF04234"/>
    </source>
</evidence>
<dbReference type="AlphaFoldDB" id="A0A7I7RSF9"/>
<evidence type="ECO:0000256" key="1">
    <source>
        <dbReference type="ARBA" id="ARBA00004196"/>
    </source>
</evidence>
<keyword evidence="10" id="KW-1185">Reference proteome</keyword>
<dbReference type="InterPro" id="IPR014755">
    <property type="entry name" value="Cu-Rt/internalin_Ig-like"/>
</dbReference>
<dbReference type="GO" id="GO:0046688">
    <property type="term" value="P:response to copper ion"/>
    <property type="evidence" value="ECO:0007669"/>
    <property type="project" value="InterPro"/>
</dbReference>
<feature type="compositionally biased region" description="Low complexity" evidence="5">
    <location>
        <begin position="125"/>
        <end position="154"/>
    </location>
</feature>
<dbReference type="GO" id="GO:0042597">
    <property type="term" value="C:periplasmic space"/>
    <property type="evidence" value="ECO:0007669"/>
    <property type="project" value="InterPro"/>
</dbReference>
<dbReference type="EMBL" id="AP022593">
    <property type="protein sequence ID" value="BBY46956.1"/>
    <property type="molecule type" value="Genomic_DNA"/>
</dbReference>
<protein>
    <submittedName>
        <fullName evidence="9">Putative copper resistance protein, CopC family</fullName>
    </submittedName>
</protein>
<keyword evidence="3 7" id="KW-0732">Signal</keyword>
<evidence type="ECO:0000256" key="4">
    <source>
        <dbReference type="ARBA" id="ARBA00023008"/>
    </source>
</evidence>
<keyword evidence="6" id="KW-0812">Transmembrane</keyword>
<dbReference type="Proteomes" id="UP000467428">
    <property type="component" value="Chromosome"/>
</dbReference>
<accession>A0A7I7RSF9</accession>
<dbReference type="InterPro" id="IPR014756">
    <property type="entry name" value="Ig_E-set"/>
</dbReference>
<keyword evidence="6" id="KW-0472">Membrane</keyword>
<dbReference type="KEGG" id="marz:MARA_04240"/>
<evidence type="ECO:0000256" key="7">
    <source>
        <dbReference type="SAM" id="SignalP"/>
    </source>
</evidence>
<dbReference type="SUPFAM" id="SSF81296">
    <property type="entry name" value="E set domains"/>
    <property type="match status" value="1"/>
</dbReference>
<feature type="domain" description="CopC" evidence="8">
    <location>
        <begin position="28"/>
        <end position="122"/>
    </location>
</feature>
<comment type="subcellular location">
    <subcellularLocation>
        <location evidence="1">Cell envelope</location>
    </subcellularLocation>
</comment>
<reference evidence="9 10" key="1">
    <citation type="journal article" date="2019" name="Emerg. Microbes Infect.">
        <title>Comprehensive subspecies identification of 175 nontuberculous mycobacteria species based on 7547 genomic profiles.</title>
        <authorList>
            <person name="Matsumoto Y."/>
            <person name="Kinjo T."/>
            <person name="Motooka D."/>
            <person name="Nabeya D."/>
            <person name="Jung N."/>
            <person name="Uechi K."/>
            <person name="Horii T."/>
            <person name="Iida T."/>
            <person name="Fujita J."/>
            <person name="Nakamura S."/>
        </authorList>
    </citation>
    <scope>NUCLEOTIDE SEQUENCE [LARGE SCALE GENOMIC DNA]</scope>
    <source>
        <strain evidence="9 10">JCM 18538</strain>
    </source>
</reference>
<feature type="chain" id="PRO_5039095051" evidence="7">
    <location>
        <begin position="22"/>
        <end position="199"/>
    </location>
</feature>
<keyword evidence="4" id="KW-0186">Copper</keyword>
<keyword evidence="2" id="KW-0479">Metal-binding</keyword>
<dbReference type="PANTHER" id="PTHR34820:SF4">
    <property type="entry name" value="INNER MEMBRANE PROTEIN YEBZ"/>
    <property type="match status" value="1"/>
</dbReference>
<feature type="transmembrane region" description="Helical" evidence="6">
    <location>
        <begin position="162"/>
        <end position="180"/>
    </location>
</feature>
<dbReference type="Gene3D" id="2.60.40.1220">
    <property type="match status" value="1"/>
</dbReference>
<dbReference type="GO" id="GO:0005507">
    <property type="term" value="F:copper ion binding"/>
    <property type="evidence" value="ECO:0007669"/>
    <property type="project" value="InterPro"/>
</dbReference>